<evidence type="ECO:0000313" key="2">
    <source>
        <dbReference type="EMBL" id="KAF3596497.1"/>
    </source>
</evidence>
<comment type="caution">
    <text evidence="2">The sequence shown here is derived from an EMBL/GenBank/DDBJ whole genome shotgun (WGS) entry which is preliminary data.</text>
</comment>
<accession>A0ABQ7EIA3</accession>
<dbReference type="EMBL" id="QGKV02000299">
    <property type="protein sequence ID" value="KAF3596497.1"/>
    <property type="molecule type" value="Genomic_DNA"/>
</dbReference>
<evidence type="ECO:0000313" key="3">
    <source>
        <dbReference type="Proteomes" id="UP000266723"/>
    </source>
</evidence>
<sequence length="122" mass="14096">MNFRGVISEDFFRRYVVGIIPTTYRRFFPSVCRCFLVVVGRDRNFDRSPPELTGNRSNDQNRRQQLLVETEHKGSNTDASIDPRRFGFDNIPSDLKTTKASTPEHATTAIFKNLNKLEDDKP</sequence>
<protein>
    <submittedName>
        <fullName evidence="2">Uncharacterized protein</fullName>
    </submittedName>
</protein>
<feature type="compositionally biased region" description="Basic and acidic residues" evidence="1">
    <location>
        <begin position="69"/>
        <end position="87"/>
    </location>
</feature>
<reference evidence="2 3" key="1">
    <citation type="journal article" date="2020" name="BMC Genomics">
        <title>Intraspecific diversification of the crop wild relative Brassica cretica Lam. using demographic model selection.</title>
        <authorList>
            <person name="Kioukis A."/>
            <person name="Michalopoulou V.A."/>
            <person name="Briers L."/>
            <person name="Pirintsos S."/>
            <person name="Studholme D.J."/>
            <person name="Pavlidis P."/>
            <person name="Sarris P.F."/>
        </authorList>
    </citation>
    <scope>NUCLEOTIDE SEQUENCE [LARGE SCALE GENOMIC DNA]</scope>
    <source>
        <strain evidence="3">cv. PFS-1207/04</strain>
    </source>
</reference>
<evidence type="ECO:0000256" key="1">
    <source>
        <dbReference type="SAM" id="MobiDB-lite"/>
    </source>
</evidence>
<gene>
    <name evidence="2" type="ORF">DY000_02024535</name>
</gene>
<name>A0ABQ7EIA3_BRACR</name>
<dbReference type="Proteomes" id="UP000266723">
    <property type="component" value="Unassembled WGS sequence"/>
</dbReference>
<organism evidence="2 3">
    <name type="scientific">Brassica cretica</name>
    <name type="common">Mustard</name>
    <dbReference type="NCBI Taxonomy" id="69181"/>
    <lineage>
        <taxon>Eukaryota</taxon>
        <taxon>Viridiplantae</taxon>
        <taxon>Streptophyta</taxon>
        <taxon>Embryophyta</taxon>
        <taxon>Tracheophyta</taxon>
        <taxon>Spermatophyta</taxon>
        <taxon>Magnoliopsida</taxon>
        <taxon>eudicotyledons</taxon>
        <taxon>Gunneridae</taxon>
        <taxon>Pentapetalae</taxon>
        <taxon>rosids</taxon>
        <taxon>malvids</taxon>
        <taxon>Brassicales</taxon>
        <taxon>Brassicaceae</taxon>
        <taxon>Brassiceae</taxon>
        <taxon>Brassica</taxon>
    </lineage>
</organism>
<proteinExistence type="predicted"/>
<feature type="region of interest" description="Disordered" evidence="1">
    <location>
        <begin position="44"/>
        <end position="87"/>
    </location>
</feature>
<keyword evidence="3" id="KW-1185">Reference proteome</keyword>